<keyword evidence="3 4" id="KW-1278">Translocase</keyword>
<dbReference type="EMBL" id="BDGJ01000198">
    <property type="protein sequence ID" value="GAW94173.1"/>
    <property type="molecule type" value="Genomic_DNA"/>
</dbReference>
<dbReference type="PANTHER" id="PTHR10884:SF14">
    <property type="entry name" value="NADH DEHYDROGENASE [UBIQUINONE] IRON-SULFUR PROTEIN 3, MITOCHONDRIAL"/>
    <property type="match status" value="1"/>
</dbReference>
<evidence type="ECO:0000256" key="3">
    <source>
        <dbReference type="HAMAP-Rule" id="MF_01357"/>
    </source>
</evidence>
<keyword evidence="3" id="KW-1003">Cell membrane</keyword>
<dbReference type="Proteomes" id="UP000197032">
    <property type="component" value="Unassembled WGS sequence"/>
</dbReference>
<evidence type="ECO:0000256" key="4">
    <source>
        <dbReference type="RuleBase" id="RU003456"/>
    </source>
</evidence>
<evidence type="ECO:0000313" key="8">
    <source>
        <dbReference type="Proteomes" id="UP000197032"/>
    </source>
</evidence>
<dbReference type="InterPro" id="IPR001268">
    <property type="entry name" value="NADH_UbQ_OxRdtase_30kDa_su"/>
</dbReference>
<dbReference type="OrthoDB" id="9803286at2"/>
<evidence type="ECO:0000313" key="7">
    <source>
        <dbReference type="EMBL" id="GAW94173.1"/>
    </source>
</evidence>
<dbReference type="GO" id="GO:0048038">
    <property type="term" value="F:quinone binding"/>
    <property type="evidence" value="ECO:0007669"/>
    <property type="project" value="UniProtKB-KW"/>
</dbReference>
<dbReference type="InterPro" id="IPR020396">
    <property type="entry name" value="NADH_UbQ_OxRdtase_CS"/>
</dbReference>
<protein>
    <recommendedName>
        <fullName evidence="3">NADH-quinone oxidoreductase subunit C</fullName>
        <ecNumber evidence="3">7.1.1.-</ecNumber>
    </recommendedName>
    <alternativeName>
        <fullName evidence="3">NADH dehydrogenase I subunit C</fullName>
    </alternativeName>
    <alternativeName>
        <fullName evidence="3">NDH-1 subunit C</fullName>
    </alternativeName>
</protein>
<keyword evidence="3 4" id="KW-0520">NAD</keyword>
<reference evidence="8" key="1">
    <citation type="journal article" date="2017" name="Appl. Environ. Microbiol.">
        <title>Genomic Analysis of Calderihabitans maritimus KKC1, a Thermophilic, Hydrogenogenic, Carboxydotrophic Bacterium Isolated from Marine Sediment.</title>
        <authorList>
            <person name="Omae K."/>
            <person name="Yoneda Y."/>
            <person name="Fukuyama Y."/>
            <person name="Yoshida T."/>
            <person name="Sako Y."/>
        </authorList>
    </citation>
    <scope>NUCLEOTIDE SEQUENCE [LARGE SCALE GENOMIC DNA]</scope>
    <source>
        <strain evidence="8">KKC1</strain>
    </source>
</reference>
<dbReference type="NCBIfam" id="TIGR01961">
    <property type="entry name" value="NuoC_fam"/>
    <property type="match status" value="1"/>
</dbReference>
<comment type="similarity">
    <text evidence="1 3 4">Belongs to the complex I 30 kDa subunit family.</text>
</comment>
<dbReference type="Pfam" id="PF00329">
    <property type="entry name" value="Complex1_30kDa"/>
    <property type="match status" value="1"/>
</dbReference>
<name>A0A1Z5HXB7_9FIRM</name>
<dbReference type="HAMAP" id="MF_01357">
    <property type="entry name" value="NDH1_NuoC"/>
    <property type="match status" value="1"/>
</dbReference>
<evidence type="ECO:0000259" key="6">
    <source>
        <dbReference type="Pfam" id="PF00329"/>
    </source>
</evidence>
<evidence type="ECO:0000256" key="2">
    <source>
        <dbReference type="ARBA" id="ARBA00022448"/>
    </source>
</evidence>
<comment type="subcellular location">
    <subcellularLocation>
        <location evidence="3">Cell membrane</location>
        <topology evidence="3">Peripheral membrane protein</topology>
        <orientation evidence="3">Cytoplasmic side</orientation>
    </subcellularLocation>
</comment>
<dbReference type="RefSeq" id="WP_088555172.1">
    <property type="nucleotide sequence ID" value="NZ_BDGJ01000198.1"/>
</dbReference>
<keyword evidence="2 3" id="KW-0813">Transport</keyword>
<gene>
    <name evidence="3" type="primary">nuoC</name>
    <name evidence="7" type="ORF">KKC1_32860</name>
</gene>
<dbReference type="InterPro" id="IPR010218">
    <property type="entry name" value="NADH_DH_suC"/>
</dbReference>
<dbReference type="GO" id="GO:0050136">
    <property type="term" value="F:NADH dehydrogenase (quinone) (non-electrogenic) activity"/>
    <property type="evidence" value="ECO:0007669"/>
    <property type="project" value="UniProtKB-UniRule"/>
</dbReference>
<dbReference type="EC" id="7.1.1.-" evidence="3"/>
<dbReference type="PROSITE" id="PS00542">
    <property type="entry name" value="COMPLEX1_30K"/>
    <property type="match status" value="1"/>
</dbReference>
<proteinExistence type="inferred from homology"/>
<dbReference type="GO" id="GO:0005886">
    <property type="term" value="C:plasma membrane"/>
    <property type="evidence" value="ECO:0007669"/>
    <property type="project" value="UniProtKB-SubCell"/>
</dbReference>
<keyword evidence="8" id="KW-1185">Reference proteome</keyword>
<comment type="caution">
    <text evidence="7">The sequence shown here is derived from an EMBL/GenBank/DDBJ whole genome shotgun (WGS) entry which is preliminary data.</text>
</comment>
<dbReference type="SUPFAM" id="SSF143243">
    <property type="entry name" value="Nqo5-like"/>
    <property type="match status" value="1"/>
</dbReference>
<dbReference type="GO" id="GO:0008137">
    <property type="term" value="F:NADH dehydrogenase (ubiquinone) activity"/>
    <property type="evidence" value="ECO:0007669"/>
    <property type="project" value="InterPro"/>
</dbReference>
<comment type="subunit">
    <text evidence="3">NDH-1 is composed of 14 different subunits. Subunits NuoB, C, D, E, F, and G constitute the peripheral sector of the complex.</text>
</comment>
<dbReference type="PANTHER" id="PTHR10884">
    <property type="entry name" value="NADH DEHYDROGENASE UBIQUINONE IRON-SULFUR PROTEIN 3"/>
    <property type="match status" value="1"/>
</dbReference>
<dbReference type="Gene3D" id="3.30.460.80">
    <property type="entry name" value="NADH:ubiquinone oxidoreductase, 30kDa subunit"/>
    <property type="match status" value="1"/>
</dbReference>
<keyword evidence="3" id="KW-0472">Membrane</keyword>
<dbReference type="InterPro" id="IPR037232">
    <property type="entry name" value="NADH_quin_OxRdtase_su_C/D-like"/>
</dbReference>
<sequence length="153" mass="17927">MSPAELVKALKQEFGDHVAVVQEEPQLVVEVSREKLVEIARFLRDTPGLAFNFLIYVTAVDKIEYFEVVYAVRSLKERHQLMLKVRISREEPEIPSVTSVWPAANWDERETYDLFGIRFTGHPDLRRILLPDDWEGHPLRKDYPVDRRPEKVV</sequence>
<comment type="function">
    <text evidence="3">NDH-1 shuttles electrons from NADH, via FMN and iron-sulfur (Fe-S) centers, to quinones in the respiratory chain. The immediate electron acceptor for the enzyme in this species is believed to be a menaquinone. Couples the redox reaction to proton translocation (for every two electrons transferred, four hydrogen ions are translocated across the cytoplasmic membrane), and thus conserves the redox energy in a proton gradient.</text>
</comment>
<organism evidence="7 8">
    <name type="scientific">Calderihabitans maritimus</name>
    <dbReference type="NCBI Taxonomy" id="1246530"/>
    <lineage>
        <taxon>Bacteria</taxon>
        <taxon>Bacillati</taxon>
        <taxon>Bacillota</taxon>
        <taxon>Clostridia</taxon>
        <taxon>Neomoorellales</taxon>
        <taxon>Calderihabitantaceae</taxon>
        <taxon>Calderihabitans</taxon>
    </lineage>
</organism>
<feature type="domain" description="NADH:ubiquinone oxidoreductase 30kDa subunit" evidence="6">
    <location>
        <begin position="29"/>
        <end position="147"/>
    </location>
</feature>
<dbReference type="AlphaFoldDB" id="A0A1Z5HXB7"/>
<accession>A0A1Z5HXB7</accession>
<comment type="catalytic activity">
    <reaction evidence="3 5">
        <text>a quinone + NADH + 5 H(+)(in) = a quinol + NAD(+) + 4 H(+)(out)</text>
        <dbReference type="Rhea" id="RHEA:57888"/>
        <dbReference type="ChEBI" id="CHEBI:15378"/>
        <dbReference type="ChEBI" id="CHEBI:24646"/>
        <dbReference type="ChEBI" id="CHEBI:57540"/>
        <dbReference type="ChEBI" id="CHEBI:57945"/>
        <dbReference type="ChEBI" id="CHEBI:132124"/>
    </reaction>
</comment>
<evidence type="ECO:0000256" key="5">
    <source>
        <dbReference type="RuleBase" id="RU003582"/>
    </source>
</evidence>
<keyword evidence="3 5" id="KW-0874">Quinone</keyword>
<evidence type="ECO:0000256" key="1">
    <source>
        <dbReference type="ARBA" id="ARBA00007569"/>
    </source>
</evidence>